<accession>A0A5B7H7C0</accession>
<comment type="caution">
    <text evidence="1">The sequence shown here is derived from an EMBL/GenBank/DDBJ whole genome shotgun (WGS) entry which is preliminary data.</text>
</comment>
<gene>
    <name evidence="1" type="ORF">E2C01_062220</name>
</gene>
<protein>
    <submittedName>
        <fullName evidence="1">Uncharacterized protein</fullName>
    </submittedName>
</protein>
<organism evidence="1 2">
    <name type="scientific">Portunus trituberculatus</name>
    <name type="common">Swimming crab</name>
    <name type="synonym">Neptunus trituberculatus</name>
    <dbReference type="NCBI Taxonomy" id="210409"/>
    <lineage>
        <taxon>Eukaryota</taxon>
        <taxon>Metazoa</taxon>
        <taxon>Ecdysozoa</taxon>
        <taxon>Arthropoda</taxon>
        <taxon>Crustacea</taxon>
        <taxon>Multicrustacea</taxon>
        <taxon>Malacostraca</taxon>
        <taxon>Eumalacostraca</taxon>
        <taxon>Eucarida</taxon>
        <taxon>Decapoda</taxon>
        <taxon>Pleocyemata</taxon>
        <taxon>Brachyura</taxon>
        <taxon>Eubrachyura</taxon>
        <taxon>Portunoidea</taxon>
        <taxon>Portunidae</taxon>
        <taxon>Portuninae</taxon>
        <taxon>Portunus</taxon>
    </lineage>
</organism>
<evidence type="ECO:0000313" key="2">
    <source>
        <dbReference type="Proteomes" id="UP000324222"/>
    </source>
</evidence>
<sequence length="69" mass="8066">MFTDCHERRLMLTPPLHVRFPSRRTQSGQDHHNDSTSLCIEDVLDYCDGVLNSLWRDDLDHHTQSTVDT</sequence>
<keyword evidence="2" id="KW-1185">Reference proteome</keyword>
<dbReference type="AlphaFoldDB" id="A0A5B7H7C0"/>
<evidence type="ECO:0000313" key="1">
    <source>
        <dbReference type="EMBL" id="MPC68030.1"/>
    </source>
</evidence>
<dbReference type="EMBL" id="VSRR010027152">
    <property type="protein sequence ID" value="MPC68030.1"/>
    <property type="molecule type" value="Genomic_DNA"/>
</dbReference>
<reference evidence="1 2" key="1">
    <citation type="submission" date="2019-05" db="EMBL/GenBank/DDBJ databases">
        <title>Another draft genome of Portunus trituberculatus and its Hox gene families provides insights of decapod evolution.</title>
        <authorList>
            <person name="Jeong J.-H."/>
            <person name="Song I."/>
            <person name="Kim S."/>
            <person name="Choi T."/>
            <person name="Kim D."/>
            <person name="Ryu S."/>
            <person name="Kim W."/>
        </authorList>
    </citation>
    <scope>NUCLEOTIDE SEQUENCE [LARGE SCALE GENOMIC DNA]</scope>
    <source>
        <tissue evidence="1">Muscle</tissue>
    </source>
</reference>
<dbReference type="Proteomes" id="UP000324222">
    <property type="component" value="Unassembled WGS sequence"/>
</dbReference>
<proteinExistence type="predicted"/>
<name>A0A5B7H7C0_PORTR</name>